<keyword evidence="6 16" id="KW-0808">Transferase</keyword>
<dbReference type="Gene3D" id="6.10.340.10">
    <property type="match status" value="1"/>
</dbReference>
<dbReference type="AlphaFoldDB" id="A0A518AHS0"/>
<evidence type="ECO:0000313" key="16">
    <source>
        <dbReference type="EMBL" id="QDU54272.1"/>
    </source>
</evidence>
<dbReference type="Pfam" id="PF00672">
    <property type="entry name" value="HAMP"/>
    <property type="match status" value="1"/>
</dbReference>
<evidence type="ECO:0000256" key="12">
    <source>
        <dbReference type="SAM" id="Phobius"/>
    </source>
</evidence>
<protein>
    <recommendedName>
        <fullName evidence="3">histidine kinase</fullName>
        <ecNumber evidence="3">2.7.13.3</ecNumber>
    </recommendedName>
</protein>
<dbReference type="InterPro" id="IPR050351">
    <property type="entry name" value="BphY/WalK/GraS-like"/>
</dbReference>
<feature type="domain" description="Histidine kinase" evidence="13">
    <location>
        <begin position="242"/>
        <end position="459"/>
    </location>
</feature>
<evidence type="ECO:0000256" key="10">
    <source>
        <dbReference type="ARBA" id="ARBA00023012"/>
    </source>
</evidence>
<keyword evidence="9" id="KW-0067">ATP-binding</keyword>
<feature type="transmembrane region" description="Helical" evidence="12">
    <location>
        <begin position="51"/>
        <end position="72"/>
    </location>
</feature>
<dbReference type="FunFam" id="3.30.565.10:FF:000006">
    <property type="entry name" value="Sensor histidine kinase WalK"/>
    <property type="match status" value="1"/>
</dbReference>
<comment type="catalytic activity">
    <reaction evidence="1">
        <text>ATP + protein L-histidine = ADP + protein N-phospho-L-histidine.</text>
        <dbReference type="EC" id="2.7.13.3"/>
    </reaction>
</comment>
<evidence type="ECO:0000256" key="1">
    <source>
        <dbReference type="ARBA" id="ARBA00000085"/>
    </source>
</evidence>
<evidence type="ECO:0000256" key="6">
    <source>
        <dbReference type="ARBA" id="ARBA00022679"/>
    </source>
</evidence>
<dbReference type="CDD" id="cd06225">
    <property type="entry name" value="HAMP"/>
    <property type="match status" value="1"/>
</dbReference>
<reference evidence="16 17" key="1">
    <citation type="submission" date="2019-02" db="EMBL/GenBank/DDBJ databases">
        <title>Deep-cultivation of Planctomycetes and their phenomic and genomic characterization uncovers novel biology.</title>
        <authorList>
            <person name="Wiegand S."/>
            <person name="Jogler M."/>
            <person name="Boedeker C."/>
            <person name="Pinto D."/>
            <person name="Vollmers J."/>
            <person name="Rivas-Marin E."/>
            <person name="Kohn T."/>
            <person name="Peeters S.H."/>
            <person name="Heuer A."/>
            <person name="Rast P."/>
            <person name="Oberbeckmann S."/>
            <person name="Bunk B."/>
            <person name="Jeske O."/>
            <person name="Meyerdierks A."/>
            <person name="Storesund J.E."/>
            <person name="Kallscheuer N."/>
            <person name="Luecker S."/>
            <person name="Lage O.M."/>
            <person name="Pohl T."/>
            <person name="Merkel B.J."/>
            <person name="Hornburger P."/>
            <person name="Mueller R.-W."/>
            <person name="Bruemmer F."/>
            <person name="Labrenz M."/>
            <person name="Spormann A.M."/>
            <person name="Op den Camp H."/>
            <person name="Overmann J."/>
            <person name="Amann R."/>
            <person name="Jetten M.S.M."/>
            <person name="Mascher T."/>
            <person name="Medema M.H."/>
            <person name="Devos D.P."/>
            <person name="Kaster A.-K."/>
            <person name="Ovreas L."/>
            <person name="Rohde M."/>
            <person name="Galperin M.Y."/>
            <person name="Jogler C."/>
        </authorList>
    </citation>
    <scope>NUCLEOTIDE SEQUENCE [LARGE SCALE GENOMIC DNA]</scope>
    <source>
        <strain evidence="16 17">Pan181</strain>
    </source>
</reference>
<dbReference type="InterPro" id="IPR036097">
    <property type="entry name" value="HisK_dim/P_sf"/>
</dbReference>
<dbReference type="SUPFAM" id="SSF55785">
    <property type="entry name" value="PYP-like sensor domain (PAS domain)"/>
    <property type="match status" value="1"/>
</dbReference>
<keyword evidence="12" id="KW-1133">Transmembrane helix</keyword>
<feature type="transmembrane region" description="Helical" evidence="12">
    <location>
        <begin position="12"/>
        <end position="31"/>
    </location>
</feature>
<dbReference type="Pfam" id="PF08448">
    <property type="entry name" value="PAS_4"/>
    <property type="match status" value="1"/>
</dbReference>
<evidence type="ECO:0000256" key="2">
    <source>
        <dbReference type="ARBA" id="ARBA00004236"/>
    </source>
</evidence>
<dbReference type="CDD" id="cd00082">
    <property type="entry name" value="HisKA"/>
    <property type="match status" value="1"/>
</dbReference>
<dbReference type="InterPro" id="IPR035965">
    <property type="entry name" value="PAS-like_dom_sf"/>
</dbReference>
<dbReference type="EMBL" id="CP036278">
    <property type="protein sequence ID" value="QDU54272.1"/>
    <property type="molecule type" value="Genomic_DNA"/>
</dbReference>
<evidence type="ECO:0000259" key="13">
    <source>
        <dbReference type="PROSITE" id="PS50109"/>
    </source>
</evidence>
<dbReference type="SUPFAM" id="SSF47384">
    <property type="entry name" value="Homodimeric domain of signal transducing histidine kinase"/>
    <property type="match status" value="1"/>
</dbReference>
<dbReference type="Gene3D" id="1.10.287.130">
    <property type="match status" value="1"/>
</dbReference>
<keyword evidence="12" id="KW-0812">Transmembrane</keyword>
<evidence type="ECO:0000256" key="5">
    <source>
        <dbReference type="ARBA" id="ARBA00022553"/>
    </source>
</evidence>
<evidence type="ECO:0000313" key="17">
    <source>
        <dbReference type="Proteomes" id="UP000315750"/>
    </source>
</evidence>
<dbReference type="Gene3D" id="3.30.565.10">
    <property type="entry name" value="Histidine kinase-like ATPase, C-terminal domain"/>
    <property type="match status" value="1"/>
</dbReference>
<dbReference type="SUPFAM" id="SSF158472">
    <property type="entry name" value="HAMP domain-like"/>
    <property type="match status" value="1"/>
</dbReference>
<dbReference type="PRINTS" id="PR00344">
    <property type="entry name" value="BCTRLSENSOR"/>
</dbReference>
<dbReference type="InterPro" id="IPR013656">
    <property type="entry name" value="PAS_4"/>
</dbReference>
<dbReference type="GO" id="GO:0005886">
    <property type="term" value="C:plasma membrane"/>
    <property type="evidence" value="ECO:0007669"/>
    <property type="project" value="UniProtKB-SubCell"/>
</dbReference>
<dbReference type="InterPro" id="IPR005467">
    <property type="entry name" value="His_kinase_dom"/>
</dbReference>
<evidence type="ECO:0000259" key="15">
    <source>
        <dbReference type="PROSITE" id="PS50885"/>
    </source>
</evidence>
<keyword evidence="7" id="KW-0547">Nucleotide-binding</keyword>
<dbReference type="GO" id="GO:0016036">
    <property type="term" value="P:cellular response to phosphate starvation"/>
    <property type="evidence" value="ECO:0007669"/>
    <property type="project" value="TreeGrafter"/>
</dbReference>
<dbReference type="GO" id="GO:0005524">
    <property type="term" value="F:ATP binding"/>
    <property type="evidence" value="ECO:0007669"/>
    <property type="project" value="UniProtKB-KW"/>
</dbReference>
<evidence type="ECO:0000256" key="3">
    <source>
        <dbReference type="ARBA" id="ARBA00012438"/>
    </source>
</evidence>
<dbReference type="SMART" id="SM00388">
    <property type="entry name" value="HisKA"/>
    <property type="match status" value="1"/>
</dbReference>
<evidence type="ECO:0000259" key="14">
    <source>
        <dbReference type="PROSITE" id="PS50112"/>
    </source>
</evidence>
<dbReference type="InterPro" id="IPR003594">
    <property type="entry name" value="HATPase_dom"/>
</dbReference>
<dbReference type="SMART" id="SM00304">
    <property type="entry name" value="HAMP"/>
    <property type="match status" value="1"/>
</dbReference>
<gene>
    <name evidence="16" type="primary">walK</name>
    <name evidence="16" type="ORF">Pan181_04530</name>
</gene>
<name>A0A518AHS0_9BACT</name>
<organism evidence="16 17">
    <name type="scientific">Aeoliella mucimassa</name>
    <dbReference type="NCBI Taxonomy" id="2527972"/>
    <lineage>
        <taxon>Bacteria</taxon>
        <taxon>Pseudomonadati</taxon>
        <taxon>Planctomycetota</taxon>
        <taxon>Planctomycetia</taxon>
        <taxon>Pirellulales</taxon>
        <taxon>Lacipirellulaceae</taxon>
        <taxon>Aeoliella</taxon>
    </lineage>
</organism>
<dbReference type="Proteomes" id="UP000315750">
    <property type="component" value="Chromosome"/>
</dbReference>
<dbReference type="SUPFAM" id="SSF55874">
    <property type="entry name" value="ATPase domain of HSP90 chaperone/DNA topoisomerase II/histidine kinase"/>
    <property type="match status" value="1"/>
</dbReference>
<dbReference type="EC" id="2.7.13.3" evidence="3"/>
<feature type="domain" description="PAS" evidence="14">
    <location>
        <begin position="120"/>
        <end position="168"/>
    </location>
</feature>
<keyword evidence="8 16" id="KW-0418">Kinase</keyword>
<comment type="subcellular location">
    <subcellularLocation>
        <location evidence="2">Cell membrane</location>
    </subcellularLocation>
</comment>
<accession>A0A518AHS0</accession>
<evidence type="ECO:0000256" key="11">
    <source>
        <dbReference type="ARBA" id="ARBA00023136"/>
    </source>
</evidence>
<dbReference type="InterPro" id="IPR000014">
    <property type="entry name" value="PAS"/>
</dbReference>
<dbReference type="OrthoDB" id="9813151at2"/>
<keyword evidence="4" id="KW-1003">Cell membrane</keyword>
<dbReference type="CDD" id="cd00130">
    <property type="entry name" value="PAS"/>
    <property type="match status" value="1"/>
</dbReference>
<dbReference type="FunFam" id="1.10.287.130:FF:000008">
    <property type="entry name" value="Two-component sensor histidine kinase"/>
    <property type="match status" value="1"/>
</dbReference>
<dbReference type="PANTHER" id="PTHR45453">
    <property type="entry name" value="PHOSPHATE REGULON SENSOR PROTEIN PHOR"/>
    <property type="match status" value="1"/>
</dbReference>
<keyword evidence="11 12" id="KW-0472">Membrane</keyword>
<dbReference type="InterPro" id="IPR036890">
    <property type="entry name" value="HATPase_C_sf"/>
</dbReference>
<dbReference type="PROSITE" id="PS50885">
    <property type="entry name" value="HAMP"/>
    <property type="match status" value="1"/>
</dbReference>
<dbReference type="Pfam" id="PF02518">
    <property type="entry name" value="HATPase_c"/>
    <property type="match status" value="1"/>
</dbReference>
<dbReference type="PANTHER" id="PTHR45453:SF1">
    <property type="entry name" value="PHOSPHATE REGULON SENSOR PROTEIN PHOR"/>
    <property type="match status" value="1"/>
</dbReference>
<feature type="domain" description="HAMP" evidence="15">
    <location>
        <begin position="63"/>
        <end position="115"/>
    </location>
</feature>
<dbReference type="KEGG" id="amuc:Pan181_04530"/>
<keyword evidence="17" id="KW-1185">Reference proteome</keyword>
<dbReference type="PROSITE" id="PS50112">
    <property type="entry name" value="PAS"/>
    <property type="match status" value="1"/>
</dbReference>
<keyword evidence="5" id="KW-0597">Phosphoprotein</keyword>
<dbReference type="InterPro" id="IPR004358">
    <property type="entry name" value="Sig_transdc_His_kin-like_C"/>
</dbReference>
<evidence type="ECO:0000256" key="8">
    <source>
        <dbReference type="ARBA" id="ARBA00022777"/>
    </source>
</evidence>
<dbReference type="GO" id="GO:0000155">
    <property type="term" value="F:phosphorelay sensor kinase activity"/>
    <property type="evidence" value="ECO:0007669"/>
    <property type="project" value="InterPro"/>
</dbReference>
<dbReference type="SMART" id="SM00387">
    <property type="entry name" value="HATPase_c"/>
    <property type="match status" value="1"/>
</dbReference>
<dbReference type="InterPro" id="IPR003660">
    <property type="entry name" value="HAMP_dom"/>
</dbReference>
<keyword evidence="10" id="KW-0902">Two-component regulatory system</keyword>
<dbReference type="CDD" id="cd00075">
    <property type="entry name" value="HATPase"/>
    <property type="match status" value="1"/>
</dbReference>
<proteinExistence type="predicted"/>
<evidence type="ECO:0000256" key="4">
    <source>
        <dbReference type="ARBA" id="ARBA00022475"/>
    </source>
</evidence>
<evidence type="ECO:0000256" key="7">
    <source>
        <dbReference type="ARBA" id="ARBA00022741"/>
    </source>
</evidence>
<dbReference type="SMART" id="SM00091">
    <property type="entry name" value="PAS"/>
    <property type="match status" value="1"/>
</dbReference>
<dbReference type="Pfam" id="PF00512">
    <property type="entry name" value="HisKA"/>
    <property type="match status" value="1"/>
</dbReference>
<dbReference type="InterPro" id="IPR003661">
    <property type="entry name" value="HisK_dim/P_dom"/>
</dbReference>
<evidence type="ECO:0000256" key="9">
    <source>
        <dbReference type="ARBA" id="ARBA00022840"/>
    </source>
</evidence>
<dbReference type="GO" id="GO:0004721">
    <property type="term" value="F:phosphoprotein phosphatase activity"/>
    <property type="evidence" value="ECO:0007669"/>
    <property type="project" value="TreeGrafter"/>
</dbReference>
<sequence length="459" mass="50760">MFVRSRLFVRRFIATFGMALVVTVLTAMLAYRWRDEPDLAVRLQRLVLVELVAAAVFTSWVLRGVVAPILALGRATRTIAAGDYAERVPVQSSDELGDLARSLNQIGGELVAQLSRLRDSDERQAAVLTGMVEGVVAVGDDLRVLFANSAAGKLFGFLPPSAVGRPLLEVVRDHQLHDSARQVIETRKPIEFELEWQLDTPRIFAVQLNPLPQSSDVGAVIVLHDNTELRRLENIRREFVANVSHELKTPLSSIMAYTETLQRGAVNDTEIRDSFLSRIAEQGGRLNNLIQDMLSLARIEDQQQTFDIEAVDIAQVVMRSVDDSRPQANSKSIELVTPEDLSPVVVQADEEGVRVICNNLIDNAVKYTPAGGRVEVRWSKQGPQVLFEVIDNGPGIPRTDVARVFERFYRVDKARSRELGSTGLGLAIVKHLVQSFGGTVGVDSTVGHGSRFWVQLPMV</sequence>
<dbReference type="RefSeq" id="WP_145245273.1">
    <property type="nucleotide sequence ID" value="NZ_CP036278.1"/>
</dbReference>
<dbReference type="PROSITE" id="PS50109">
    <property type="entry name" value="HIS_KIN"/>
    <property type="match status" value="1"/>
</dbReference>
<dbReference type="Gene3D" id="3.30.450.20">
    <property type="entry name" value="PAS domain"/>
    <property type="match status" value="1"/>
</dbReference>